<accession>A0ABP0J6C3</accession>
<keyword evidence="3" id="KW-1185">Reference proteome</keyword>
<organism evidence="2 3">
    <name type="scientific">Durusdinium trenchii</name>
    <dbReference type="NCBI Taxonomy" id="1381693"/>
    <lineage>
        <taxon>Eukaryota</taxon>
        <taxon>Sar</taxon>
        <taxon>Alveolata</taxon>
        <taxon>Dinophyceae</taxon>
        <taxon>Suessiales</taxon>
        <taxon>Symbiodiniaceae</taxon>
        <taxon>Durusdinium</taxon>
    </lineage>
</organism>
<proteinExistence type="predicted"/>
<dbReference type="PROSITE" id="PS50106">
    <property type="entry name" value="PDZ"/>
    <property type="match status" value="1"/>
</dbReference>
<dbReference type="Gene3D" id="2.30.42.10">
    <property type="match status" value="1"/>
</dbReference>
<gene>
    <name evidence="2" type="ORF">CCMP2556_LOCUS9848</name>
</gene>
<dbReference type="InterPro" id="IPR036034">
    <property type="entry name" value="PDZ_sf"/>
</dbReference>
<comment type="caution">
    <text evidence="2">The sequence shown here is derived from an EMBL/GenBank/DDBJ whole genome shotgun (WGS) entry which is preliminary data.</text>
</comment>
<sequence length="206" mass="23326">MPFPRYADFEVPTTLTSHVCLNRAIIDVNFEDVTVDQNDFILKSSYVLQRHTDRWLYSHDIIENRCWRWPRTRHSRRIDAWDPDNGFRTDAILKVQGIICKGDISSWGVPCMLADVSQAVSIHKSEPNDQLGMDVKHRLGRLVVLAIRRHGAVDRANAVARQQGLAAIQVNDVIVEVNGATLDTGMVAQCKSAVLLNVTFIRREHG</sequence>
<protein>
    <recommendedName>
        <fullName evidence="1">PDZ domain-containing protein</fullName>
    </recommendedName>
</protein>
<name>A0ABP0J6C3_9DINO</name>
<feature type="domain" description="PDZ" evidence="1">
    <location>
        <begin position="119"/>
        <end position="182"/>
    </location>
</feature>
<dbReference type="EMBL" id="CAXAMN010004547">
    <property type="protein sequence ID" value="CAK9009861.1"/>
    <property type="molecule type" value="Genomic_DNA"/>
</dbReference>
<evidence type="ECO:0000313" key="2">
    <source>
        <dbReference type="EMBL" id="CAK9009861.1"/>
    </source>
</evidence>
<evidence type="ECO:0000313" key="3">
    <source>
        <dbReference type="Proteomes" id="UP001642484"/>
    </source>
</evidence>
<dbReference type="Proteomes" id="UP001642484">
    <property type="component" value="Unassembled WGS sequence"/>
</dbReference>
<evidence type="ECO:0000259" key="1">
    <source>
        <dbReference type="PROSITE" id="PS50106"/>
    </source>
</evidence>
<reference evidence="2 3" key="1">
    <citation type="submission" date="2024-02" db="EMBL/GenBank/DDBJ databases">
        <authorList>
            <person name="Chen Y."/>
            <person name="Shah S."/>
            <person name="Dougan E. K."/>
            <person name="Thang M."/>
            <person name="Chan C."/>
        </authorList>
    </citation>
    <scope>NUCLEOTIDE SEQUENCE [LARGE SCALE GENOMIC DNA]</scope>
</reference>
<dbReference type="InterPro" id="IPR001478">
    <property type="entry name" value="PDZ"/>
</dbReference>